<keyword evidence="5" id="KW-1185">Reference proteome</keyword>
<evidence type="ECO:0000259" key="2">
    <source>
        <dbReference type="Pfam" id="PF00534"/>
    </source>
</evidence>
<feature type="domain" description="Glycosyl transferase family 1" evidence="2">
    <location>
        <begin position="195"/>
        <end position="355"/>
    </location>
</feature>
<dbReference type="Gene3D" id="3.40.50.2000">
    <property type="entry name" value="Glycogen Phosphorylase B"/>
    <property type="match status" value="2"/>
</dbReference>
<dbReference type="GO" id="GO:0016757">
    <property type="term" value="F:glycosyltransferase activity"/>
    <property type="evidence" value="ECO:0007669"/>
    <property type="project" value="InterPro"/>
</dbReference>
<proteinExistence type="predicted"/>
<keyword evidence="4" id="KW-0808">Transferase</keyword>
<dbReference type="InterPro" id="IPR001296">
    <property type="entry name" value="Glyco_trans_1"/>
</dbReference>
<dbReference type="CDD" id="cd03801">
    <property type="entry name" value="GT4_PimA-like"/>
    <property type="match status" value="1"/>
</dbReference>
<evidence type="ECO:0000259" key="3">
    <source>
        <dbReference type="Pfam" id="PF13439"/>
    </source>
</evidence>
<accession>A0A0S1AYR0</accession>
<dbReference type="InterPro" id="IPR028098">
    <property type="entry name" value="Glyco_trans_4-like_N"/>
</dbReference>
<protein>
    <submittedName>
        <fullName evidence="4">Lipopolysaccharide core biosynthesis glycosyl transferase</fullName>
    </submittedName>
</protein>
<sequence length="415" mass="44724">MQPAALTDRPLKILHTEAARGMGGQEIYLLRHLLAMRARGHDMSLLCQPGARLAEAARDHGFVVHTLEMGGLGRLLRGIPAVRHLVRAHRYDVVNVTSRRDALIAAAGARLAGAPLVVRSRHLMSPVHSLLTYTWLPHRVITVSRFVMRLLQERGIAPGRIGVVPPMAQSPLDSGEEPAARTWPELQQLRTGVRGELGFGDDDVVVGCVAVLREPKGHLDLLDAIAPLCRENPKLHLLIVGDGEPVMSRLKAASAQYGIERQVHLPGYRADAARLMAGFDVFALPSHKEAAGTVFLEAAQAGVPIVATRVGGIPEMVAEQANAILVAPADRDALTAALRTLAACGELRQAMGRAGLDWIRSEHRFTAAGHCEATEHLYHQWLEELGHGPRQVGTGADAPPRQPVAGHDHGLPGEL</sequence>
<dbReference type="EMBL" id="CP012900">
    <property type="protein sequence ID" value="ALJ27897.1"/>
    <property type="molecule type" value="Genomic_DNA"/>
</dbReference>
<dbReference type="GO" id="GO:1901135">
    <property type="term" value="P:carbohydrate derivative metabolic process"/>
    <property type="evidence" value="ECO:0007669"/>
    <property type="project" value="UniProtKB-ARBA"/>
</dbReference>
<dbReference type="Pfam" id="PF00534">
    <property type="entry name" value="Glycos_transf_1"/>
    <property type="match status" value="1"/>
</dbReference>
<dbReference type="PATRIC" id="fig|128780.6.peg.1509"/>
<feature type="compositionally biased region" description="Basic and acidic residues" evidence="1">
    <location>
        <begin position="406"/>
        <end position="415"/>
    </location>
</feature>
<feature type="domain" description="Glycosyltransferase subfamily 4-like N-terminal" evidence="3">
    <location>
        <begin position="22"/>
        <end position="166"/>
    </location>
</feature>
<dbReference type="Pfam" id="PF13439">
    <property type="entry name" value="Glyco_transf_4"/>
    <property type="match status" value="1"/>
</dbReference>
<gene>
    <name evidence="4" type="ORF">AOT14_14990</name>
</gene>
<dbReference type="RefSeq" id="WP_082393941.1">
    <property type="nucleotide sequence ID" value="NZ_CP178915.1"/>
</dbReference>
<organism evidence="4 5">
    <name type="scientific">Stenotrophomonas acidaminiphila</name>
    <dbReference type="NCBI Taxonomy" id="128780"/>
    <lineage>
        <taxon>Bacteria</taxon>
        <taxon>Pseudomonadati</taxon>
        <taxon>Pseudomonadota</taxon>
        <taxon>Gammaproteobacteria</taxon>
        <taxon>Lysobacterales</taxon>
        <taxon>Lysobacteraceae</taxon>
        <taxon>Stenotrophomonas</taxon>
    </lineage>
</organism>
<reference evidence="4 5" key="1">
    <citation type="journal article" date="2015" name="Genome Announc.">
        <title>Complete Genome Sequencing of Stenotrophomonas acidaminiphila ZAC14D2_NAIMI4_2, a Multidrug-Resistant Strain Isolated from Sediments of a Polluted River in Mexico, Uncovers New Antibiotic Resistance Genes and a Novel Class-II Lasso Peptide Biosynthesis Gene Cluster.</title>
        <authorList>
            <person name="Vinuesa P."/>
            <person name="Ochoa-Sanchez L.E."/>
        </authorList>
    </citation>
    <scope>NUCLEOTIDE SEQUENCE [LARGE SCALE GENOMIC DNA]</scope>
    <source>
        <strain evidence="4 5">ZAC14D2_NAIMI4_2</strain>
    </source>
</reference>
<evidence type="ECO:0000313" key="5">
    <source>
        <dbReference type="Proteomes" id="UP000061010"/>
    </source>
</evidence>
<name>A0A0S1AYR0_9GAMM</name>
<dbReference type="KEGG" id="sacz:AOT14_14990"/>
<evidence type="ECO:0000256" key="1">
    <source>
        <dbReference type="SAM" id="MobiDB-lite"/>
    </source>
</evidence>
<feature type="region of interest" description="Disordered" evidence="1">
    <location>
        <begin position="388"/>
        <end position="415"/>
    </location>
</feature>
<dbReference type="OrthoDB" id="5290958at2"/>
<dbReference type="SUPFAM" id="SSF53756">
    <property type="entry name" value="UDP-Glycosyltransferase/glycogen phosphorylase"/>
    <property type="match status" value="1"/>
</dbReference>
<dbReference type="Proteomes" id="UP000061010">
    <property type="component" value="Chromosome"/>
</dbReference>
<dbReference type="PANTHER" id="PTHR12526">
    <property type="entry name" value="GLYCOSYLTRANSFERASE"/>
    <property type="match status" value="1"/>
</dbReference>
<dbReference type="AlphaFoldDB" id="A0A0S1AYR0"/>
<dbReference type="PANTHER" id="PTHR12526:SF636">
    <property type="entry name" value="BLL3647 PROTEIN"/>
    <property type="match status" value="1"/>
</dbReference>
<evidence type="ECO:0000313" key="4">
    <source>
        <dbReference type="EMBL" id="ALJ27897.1"/>
    </source>
</evidence>